<evidence type="ECO:0000256" key="3">
    <source>
        <dbReference type="ARBA" id="ARBA00023152"/>
    </source>
</evidence>
<comment type="pathway">
    <text evidence="2">Carbohydrate metabolism; hexose metabolism.</text>
</comment>
<evidence type="ECO:0000256" key="2">
    <source>
        <dbReference type="ARBA" id="ARBA00005028"/>
    </source>
</evidence>
<protein>
    <recommendedName>
        <fullName evidence="7">Phosphotransferase</fullName>
        <ecNumber evidence="7">2.7.1.-</ecNumber>
    </recommendedName>
</protein>
<dbReference type="GO" id="GO:0006006">
    <property type="term" value="P:glucose metabolic process"/>
    <property type="evidence" value="ECO:0007669"/>
    <property type="project" value="TreeGrafter"/>
</dbReference>
<evidence type="ECO:0000256" key="1">
    <source>
        <dbReference type="ARBA" id="ARBA00004888"/>
    </source>
</evidence>
<dbReference type="OrthoDB" id="419537at2759"/>
<evidence type="ECO:0000313" key="10">
    <source>
        <dbReference type="Proteomes" id="UP000230423"/>
    </source>
</evidence>
<dbReference type="InterPro" id="IPR001312">
    <property type="entry name" value="Hexokinase"/>
</dbReference>
<dbReference type="SUPFAM" id="SSF53067">
    <property type="entry name" value="Actin-like ATPase domain"/>
    <property type="match status" value="1"/>
</dbReference>
<name>A0A2G9UZ11_TELCI</name>
<dbReference type="PANTHER" id="PTHR19443:SF16">
    <property type="entry name" value="HEXOKINASE TYPE 1-RELATED"/>
    <property type="match status" value="1"/>
</dbReference>
<feature type="domain" description="Hexokinase N-terminal" evidence="8">
    <location>
        <begin position="6"/>
        <end position="95"/>
    </location>
</feature>
<sequence length="95" mass="10175">MAALKDGMAIGVKKGTAIGVGLKMIPSNVRAIPNGTEIGDFLALDLGGTNFRVLLIRLRGSDAEMVRKIYEVPTSVQRLTGEALFDHIAQCIAMF</sequence>
<dbReference type="InterPro" id="IPR043129">
    <property type="entry name" value="ATPase_NBD"/>
</dbReference>
<dbReference type="Proteomes" id="UP000230423">
    <property type="component" value="Unassembled WGS sequence"/>
</dbReference>
<proteinExistence type="inferred from homology"/>
<comment type="catalytic activity">
    <reaction evidence="6">
        <text>D-glucose + ATP = D-glucose 6-phosphate + ADP + H(+)</text>
        <dbReference type="Rhea" id="RHEA:17825"/>
        <dbReference type="ChEBI" id="CHEBI:4167"/>
        <dbReference type="ChEBI" id="CHEBI:15378"/>
        <dbReference type="ChEBI" id="CHEBI:30616"/>
        <dbReference type="ChEBI" id="CHEBI:61548"/>
        <dbReference type="ChEBI" id="CHEBI:456216"/>
        <dbReference type="EC" id="2.7.1.1"/>
    </reaction>
    <physiologicalReaction direction="left-to-right" evidence="6">
        <dbReference type="Rhea" id="RHEA:17826"/>
    </physiologicalReaction>
</comment>
<keyword evidence="3 7" id="KW-0324">Glycolysis</keyword>
<dbReference type="GO" id="GO:0005524">
    <property type="term" value="F:ATP binding"/>
    <property type="evidence" value="ECO:0007669"/>
    <property type="project" value="UniProtKB-UniRule"/>
</dbReference>
<gene>
    <name evidence="9" type="ORF">TELCIR_02457</name>
</gene>
<keyword evidence="10" id="KW-1185">Reference proteome</keyword>
<dbReference type="AlphaFoldDB" id="A0A2G9UZ11"/>
<keyword evidence="7" id="KW-0547">Nucleotide-binding</keyword>
<dbReference type="Gene3D" id="3.30.420.40">
    <property type="match status" value="1"/>
</dbReference>
<dbReference type="GO" id="GO:0005536">
    <property type="term" value="F:D-glucose binding"/>
    <property type="evidence" value="ECO:0007669"/>
    <property type="project" value="InterPro"/>
</dbReference>
<comment type="pathway">
    <text evidence="1">Carbohydrate degradation; glycolysis; D-glyceraldehyde 3-phosphate and glycerone phosphate from D-glucose: step 1/4.</text>
</comment>
<dbReference type="EMBL" id="KZ345136">
    <property type="protein sequence ID" value="PIO75498.1"/>
    <property type="molecule type" value="Genomic_DNA"/>
</dbReference>
<dbReference type="GO" id="GO:0005829">
    <property type="term" value="C:cytosol"/>
    <property type="evidence" value="ECO:0007669"/>
    <property type="project" value="TreeGrafter"/>
</dbReference>
<dbReference type="GO" id="GO:0001678">
    <property type="term" value="P:intracellular glucose homeostasis"/>
    <property type="evidence" value="ECO:0007669"/>
    <property type="project" value="InterPro"/>
</dbReference>
<dbReference type="Pfam" id="PF00349">
    <property type="entry name" value="Hexokinase_1"/>
    <property type="match status" value="1"/>
</dbReference>
<evidence type="ECO:0000313" key="9">
    <source>
        <dbReference type="EMBL" id="PIO75498.1"/>
    </source>
</evidence>
<dbReference type="PROSITE" id="PS51748">
    <property type="entry name" value="HEXOKINASE_2"/>
    <property type="match status" value="1"/>
</dbReference>
<comment type="catalytic activity">
    <reaction evidence="5">
        <text>D-fructose + ATP = D-fructose 6-phosphate + ADP + H(+)</text>
        <dbReference type="Rhea" id="RHEA:16125"/>
        <dbReference type="ChEBI" id="CHEBI:15378"/>
        <dbReference type="ChEBI" id="CHEBI:30616"/>
        <dbReference type="ChEBI" id="CHEBI:37721"/>
        <dbReference type="ChEBI" id="CHEBI:61527"/>
        <dbReference type="ChEBI" id="CHEBI:456216"/>
        <dbReference type="EC" id="2.7.1.1"/>
    </reaction>
    <physiologicalReaction direction="left-to-right" evidence="5">
        <dbReference type="Rhea" id="RHEA:16126"/>
    </physiologicalReaction>
</comment>
<dbReference type="UniPathway" id="UPA00242"/>
<accession>A0A2G9UZ11</accession>
<keyword evidence="7 9" id="KW-0418">Kinase</keyword>
<dbReference type="EC" id="2.7.1.-" evidence="7"/>
<evidence type="ECO:0000256" key="6">
    <source>
        <dbReference type="ARBA" id="ARBA00048160"/>
    </source>
</evidence>
<dbReference type="GO" id="GO:0006096">
    <property type="term" value="P:glycolytic process"/>
    <property type="evidence" value="ECO:0007669"/>
    <property type="project" value="UniProtKB-KW"/>
</dbReference>
<dbReference type="GO" id="GO:0008865">
    <property type="term" value="F:fructokinase activity"/>
    <property type="evidence" value="ECO:0007669"/>
    <property type="project" value="TreeGrafter"/>
</dbReference>
<evidence type="ECO:0000256" key="5">
    <source>
        <dbReference type="ARBA" id="ARBA00047905"/>
    </source>
</evidence>
<reference evidence="9 10" key="1">
    <citation type="submission" date="2015-09" db="EMBL/GenBank/DDBJ databases">
        <title>Draft genome of the parasitic nematode Teladorsagia circumcincta isolate WARC Sus (inbred).</title>
        <authorList>
            <person name="Mitreva M."/>
        </authorList>
    </citation>
    <scope>NUCLEOTIDE SEQUENCE [LARGE SCALE GENOMIC DNA]</scope>
    <source>
        <strain evidence="9 10">S</strain>
    </source>
</reference>
<comment type="similarity">
    <text evidence="7">Belongs to the hexokinase family.</text>
</comment>
<dbReference type="GO" id="GO:0005739">
    <property type="term" value="C:mitochondrion"/>
    <property type="evidence" value="ECO:0007669"/>
    <property type="project" value="TreeGrafter"/>
</dbReference>
<dbReference type="GO" id="GO:0004340">
    <property type="term" value="F:glucokinase activity"/>
    <property type="evidence" value="ECO:0007669"/>
    <property type="project" value="TreeGrafter"/>
</dbReference>
<keyword evidence="7" id="KW-0067">ATP-binding</keyword>
<evidence type="ECO:0000256" key="4">
    <source>
        <dbReference type="ARBA" id="ARBA00044613"/>
    </source>
</evidence>
<organism evidence="9 10">
    <name type="scientific">Teladorsagia circumcincta</name>
    <name type="common">Brown stomach worm</name>
    <name type="synonym">Ostertagia circumcincta</name>
    <dbReference type="NCBI Taxonomy" id="45464"/>
    <lineage>
        <taxon>Eukaryota</taxon>
        <taxon>Metazoa</taxon>
        <taxon>Ecdysozoa</taxon>
        <taxon>Nematoda</taxon>
        <taxon>Chromadorea</taxon>
        <taxon>Rhabditida</taxon>
        <taxon>Rhabditina</taxon>
        <taxon>Rhabditomorpha</taxon>
        <taxon>Strongyloidea</taxon>
        <taxon>Trichostrongylidae</taxon>
        <taxon>Teladorsagia</taxon>
    </lineage>
</organism>
<dbReference type="InterPro" id="IPR022672">
    <property type="entry name" value="Hexokinase_N"/>
</dbReference>
<evidence type="ECO:0000256" key="7">
    <source>
        <dbReference type="RuleBase" id="RU362007"/>
    </source>
</evidence>
<dbReference type="PANTHER" id="PTHR19443">
    <property type="entry name" value="HEXOKINASE"/>
    <property type="match status" value="1"/>
</dbReference>
<comment type="catalytic activity">
    <reaction evidence="4">
        <text>a D-hexose + ATP = a D-hexose 6-phosphate + ADP + H(+)</text>
        <dbReference type="Rhea" id="RHEA:22740"/>
        <dbReference type="ChEBI" id="CHEBI:4194"/>
        <dbReference type="ChEBI" id="CHEBI:15378"/>
        <dbReference type="ChEBI" id="CHEBI:30616"/>
        <dbReference type="ChEBI" id="CHEBI:229467"/>
        <dbReference type="ChEBI" id="CHEBI:456216"/>
        <dbReference type="EC" id="2.7.1.1"/>
    </reaction>
    <physiologicalReaction direction="left-to-right" evidence="4">
        <dbReference type="Rhea" id="RHEA:22741"/>
    </physiologicalReaction>
</comment>
<keyword evidence="7" id="KW-0808">Transferase</keyword>
<dbReference type="Gene3D" id="3.40.367.20">
    <property type="match status" value="1"/>
</dbReference>
<evidence type="ECO:0000259" key="8">
    <source>
        <dbReference type="Pfam" id="PF00349"/>
    </source>
</evidence>